<feature type="non-terminal residue" evidence="1">
    <location>
        <position position="1"/>
    </location>
</feature>
<organism evidence="1 2">
    <name type="scientific">Aromia moschata</name>
    <dbReference type="NCBI Taxonomy" id="1265417"/>
    <lineage>
        <taxon>Eukaryota</taxon>
        <taxon>Metazoa</taxon>
        <taxon>Ecdysozoa</taxon>
        <taxon>Arthropoda</taxon>
        <taxon>Hexapoda</taxon>
        <taxon>Insecta</taxon>
        <taxon>Pterygota</taxon>
        <taxon>Neoptera</taxon>
        <taxon>Endopterygota</taxon>
        <taxon>Coleoptera</taxon>
        <taxon>Polyphaga</taxon>
        <taxon>Cucujiformia</taxon>
        <taxon>Chrysomeloidea</taxon>
        <taxon>Cerambycidae</taxon>
        <taxon>Cerambycinae</taxon>
        <taxon>Callichromatini</taxon>
        <taxon>Aromia</taxon>
    </lineage>
</organism>
<name>A0AAV8XQV2_9CUCU</name>
<comment type="caution">
    <text evidence="1">The sequence shown here is derived from an EMBL/GenBank/DDBJ whole genome shotgun (WGS) entry which is preliminary data.</text>
</comment>
<proteinExistence type="predicted"/>
<dbReference type="AlphaFoldDB" id="A0AAV8XQV2"/>
<dbReference type="Proteomes" id="UP001162162">
    <property type="component" value="Unassembled WGS sequence"/>
</dbReference>
<keyword evidence="2" id="KW-1185">Reference proteome</keyword>
<evidence type="ECO:0000313" key="2">
    <source>
        <dbReference type="Proteomes" id="UP001162162"/>
    </source>
</evidence>
<accession>A0AAV8XQV2</accession>
<sequence length="115" mass="13198">YDLQNYRSVVLTYEVWLLNNRTDDAATSALRACRDKLRTELGLVIFSRTELAVQASGRKCTGMNVYQAHKFLNSLKGLKRDVKRPKTIRVPDGFQRQKRTKTLKNLVNESAKIVV</sequence>
<reference evidence="1" key="1">
    <citation type="journal article" date="2023" name="Insect Mol. Biol.">
        <title>Genome sequencing provides insights into the evolution of gene families encoding plant cell wall-degrading enzymes in longhorned beetles.</title>
        <authorList>
            <person name="Shin N.R."/>
            <person name="Okamura Y."/>
            <person name="Kirsch R."/>
            <person name="Pauchet Y."/>
        </authorList>
    </citation>
    <scope>NUCLEOTIDE SEQUENCE</scope>
    <source>
        <strain evidence="1">AMC_N1</strain>
    </source>
</reference>
<dbReference type="EMBL" id="JAPWTK010000408">
    <property type="protein sequence ID" value="KAJ8940831.1"/>
    <property type="molecule type" value="Genomic_DNA"/>
</dbReference>
<gene>
    <name evidence="1" type="ORF">NQ318_003079</name>
</gene>
<evidence type="ECO:0000313" key="1">
    <source>
        <dbReference type="EMBL" id="KAJ8940831.1"/>
    </source>
</evidence>
<protein>
    <submittedName>
        <fullName evidence="1">Uncharacterized protein</fullName>
    </submittedName>
</protein>